<feature type="compositionally biased region" description="Basic residues" evidence="1">
    <location>
        <begin position="345"/>
        <end position="357"/>
    </location>
</feature>
<dbReference type="Proteomes" id="UP000234878">
    <property type="component" value="Unassembled WGS sequence"/>
</dbReference>
<evidence type="ECO:0000259" key="2">
    <source>
        <dbReference type="Pfam" id="PF11726"/>
    </source>
</evidence>
<dbReference type="InterPro" id="IPR057271">
    <property type="entry name" value="YagK_YfjJ_C"/>
</dbReference>
<evidence type="ECO:0000313" key="3">
    <source>
        <dbReference type="EMBL" id="PLV14432.1"/>
    </source>
</evidence>
<dbReference type="Pfam" id="PF11726">
    <property type="entry name" value="YagK_YfjJ_C"/>
    <property type="match status" value="1"/>
</dbReference>
<evidence type="ECO:0000313" key="4">
    <source>
        <dbReference type="EMBL" id="PLV21721.1"/>
    </source>
</evidence>
<name>A0AAX0VRR5_9PSED</name>
<protein>
    <recommendedName>
        <fullName evidence="2">YagK/YfjJ C-terminal domain-containing protein</fullName>
    </recommendedName>
</protein>
<dbReference type="RefSeq" id="WP_102082571.1">
    <property type="nucleotide sequence ID" value="NZ_PJCP01000026.1"/>
</dbReference>
<evidence type="ECO:0000313" key="5">
    <source>
        <dbReference type="Proteomes" id="UP000234839"/>
    </source>
</evidence>
<dbReference type="EMBL" id="PJCQ01000028">
    <property type="protein sequence ID" value="PLV14432.1"/>
    <property type="molecule type" value="Genomic_DNA"/>
</dbReference>
<dbReference type="AlphaFoldDB" id="A0AAX0VRR5"/>
<feature type="region of interest" description="Disordered" evidence="1">
    <location>
        <begin position="341"/>
        <end position="376"/>
    </location>
</feature>
<proteinExistence type="predicted"/>
<dbReference type="EMBL" id="PJCP01000026">
    <property type="protein sequence ID" value="PLV21721.1"/>
    <property type="molecule type" value="Genomic_DNA"/>
</dbReference>
<dbReference type="Proteomes" id="UP000234839">
    <property type="component" value="Unassembled WGS sequence"/>
</dbReference>
<keyword evidence="5" id="KW-1185">Reference proteome</keyword>
<evidence type="ECO:0000313" key="6">
    <source>
        <dbReference type="Proteomes" id="UP000234878"/>
    </source>
</evidence>
<accession>A0AAX0VRR5</accession>
<feature type="compositionally biased region" description="Polar residues" evidence="1">
    <location>
        <begin position="364"/>
        <end position="376"/>
    </location>
</feature>
<organism evidence="3 6">
    <name type="scientific">Pseudomonas guariconensis</name>
    <dbReference type="NCBI Taxonomy" id="1288410"/>
    <lineage>
        <taxon>Bacteria</taxon>
        <taxon>Pseudomonadati</taxon>
        <taxon>Pseudomonadota</taxon>
        <taxon>Gammaproteobacteria</taxon>
        <taxon>Pseudomonadales</taxon>
        <taxon>Pseudomonadaceae</taxon>
        <taxon>Pseudomonas</taxon>
    </lineage>
</organism>
<evidence type="ECO:0000256" key="1">
    <source>
        <dbReference type="SAM" id="MobiDB-lite"/>
    </source>
</evidence>
<reference evidence="5 6" key="1">
    <citation type="submission" date="2017-12" db="EMBL/GenBank/DDBJ databases">
        <title>Detection of the carbapenemase gene blaVIM-5 in members of the Pseudomonas putida group isolated from polluted Nigerian wetlands.</title>
        <authorList>
            <person name="Adelowo O."/>
            <person name="Vollmers J."/>
            <person name="Maeusezahl I."/>
            <person name="Kaster A.-K."/>
            <person name="Mueller J.A."/>
        </authorList>
    </citation>
    <scope>NUCLEOTIDE SEQUENCE [LARGE SCALE GENOMIC DNA]</scope>
    <source>
        <strain evidence="4 5">MR119</strain>
        <strain evidence="3 6">MR144</strain>
    </source>
</reference>
<comment type="caution">
    <text evidence="3">The sequence shown here is derived from an EMBL/GenBank/DDBJ whole genome shotgun (WGS) entry which is preliminary data.</text>
</comment>
<feature type="domain" description="YagK/YfjJ C-terminal" evidence="2">
    <location>
        <begin position="178"/>
        <end position="276"/>
    </location>
</feature>
<sequence>MNDTKDWIDCDGVSSLIVEEIGDVPLLRVEETLLLDLRRIERMMRCLEMSEEVELFSCSSGRNDVRVKATRLGSDFISNLLQGVSKFDYHFPVHEMNPYIEVFYRCINKLEDSSMLSGWAGLINEDALSFVIQINNVICFARCEMSSKAFKKIKKRFLKASKKRSKSLEEYIDALFVEHSRMLVVRVDLSYRSDFFSKGDGFDDKLKLVKSHWAGMQRDLHKGKPVDSLLGFACKLEYGQLKGFHLHLLLFYNGSNHRQDGVLARMVGEHWRDSITTGAGAYFNCNAVKAKYRSLGIGMINFDQIEYIDVLKRRVASYLTKIDYWVRFSPEKGRAFFRGNMPKKSAVKRGRPRKVRAQRPFETGQRQNSSATHGLL</sequence>
<gene>
    <name evidence="3" type="ORF">CXG49_23360</name>
    <name evidence="4" type="ORF">CXG53_23820</name>
</gene>